<protein>
    <recommendedName>
        <fullName evidence="1">F-box domain-containing protein</fullName>
    </recommendedName>
</protein>
<dbReference type="InterPro" id="IPR001810">
    <property type="entry name" value="F-box_dom"/>
</dbReference>
<organism evidence="2">
    <name type="scientific">Brassica cretica</name>
    <name type="common">Mustard</name>
    <dbReference type="NCBI Taxonomy" id="69181"/>
    <lineage>
        <taxon>Eukaryota</taxon>
        <taxon>Viridiplantae</taxon>
        <taxon>Streptophyta</taxon>
        <taxon>Embryophyta</taxon>
        <taxon>Tracheophyta</taxon>
        <taxon>Spermatophyta</taxon>
        <taxon>Magnoliopsida</taxon>
        <taxon>eudicotyledons</taxon>
        <taxon>Gunneridae</taxon>
        <taxon>Pentapetalae</taxon>
        <taxon>rosids</taxon>
        <taxon>malvids</taxon>
        <taxon>Brassicales</taxon>
        <taxon>Brassicaceae</taxon>
        <taxon>Brassiceae</taxon>
        <taxon>Brassica</taxon>
    </lineage>
</organism>
<name>A0A8S9FEP0_BRACR</name>
<gene>
    <name evidence="2" type="ORF">F2Q70_00030130</name>
</gene>
<dbReference type="Pfam" id="PF00646">
    <property type="entry name" value="F-box"/>
    <property type="match status" value="1"/>
</dbReference>
<dbReference type="InterPro" id="IPR036047">
    <property type="entry name" value="F-box-like_dom_sf"/>
</dbReference>
<dbReference type="PANTHER" id="PTHR31111">
    <property type="entry name" value="BNAA05G37150D PROTEIN-RELATED"/>
    <property type="match status" value="1"/>
</dbReference>
<dbReference type="SUPFAM" id="SSF81383">
    <property type="entry name" value="F-box domain"/>
    <property type="match status" value="1"/>
</dbReference>
<accession>A0A8S9FEP0</accession>
<comment type="caution">
    <text evidence="2">The sequence shown here is derived from an EMBL/GenBank/DDBJ whole genome shotgun (WGS) entry which is preliminary data.</text>
</comment>
<dbReference type="EMBL" id="QGKY02002305">
    <property type="protein sequence ID" value="KAF2530936.1"/>
    <property type="molecule type" value="Genomic_DNA"/>
</dbReference>
<feature type="domain" description="F-box" evidence="1">
    <location>
        <begin position="3"/>
        <end position="32"/>
    </location>
</feature>
<dbReference type="PANTHER" id="PTHR31111:SF111">
    <property type="entry name" value="F-BOX DOMAIN-CONTAINING PROTEIN"/>
    <property type="match status" value="1"/>
</dbReference>
<sequence>MAIVSRMDVNSLMKFRCVSKIWSSIIRSRGFTDSFFSMSSKHVKKPILYEGFSYLVLRSMTSHIYIDVFLN</sequence>
<evidence type="ECO:0000259" key="1">
    <source>
        <dbReference type="Pfam" id="PF00646"/>
    </source>
</evidence>
<dbReference type="AlphaFoldDB" id="A0A8S9FEP0"/>
<proteinExistence type="predicted"/>
<evidence type="ECO:0000313" key="2">
    <source>
        <dbReference type="EMBL" id="KAF2530936.1"/>
    </source>
</evidence>
<reference evidence="2" key="1">
    <citation type="submission" date="2019-12" db="EMBL/GenBank/DDBJ databases">
        <title>Genome sequencing and annotation of Brassica cretica.</title>
        <authorList>
            <person name="Studholme D.J."/>
            <person name="Sarris P.F."/>
        </authorList>
    </citation>
    <scope>NUCLEOTIDE SEQUENCE</scope>
    <source>
        <strain evidence="2">PFS-102/07</strain>
        <tissue evidence="2">Leaf</tissue>
    </source>
</reference>